<dbReference type="REBASE" id="227284">
    <property type="entry name" value="Mex23178ORF5183P"/>
</dbReference>
<keyword evidence="3 10" id="KW-0489">Methyltransferase</keyword>
<dbReference type="GO" id="GO:0003677">
    <property type="term" value="F:DNA binding"/>
    <property type="evidence" value="ECO:0007669"/>
    <property type="project" value="InterPro"/>
</dbReference>
<evidence type="ECO:0000256" key="2">
    <source>
        <dbReference type="ARBA" id="ARBA00011900"/>
    </source>
</evidence>
<sequence>MKIVENYINDVQRKFLKGNATEHTYRASLVALSDEMLPNNFVLTNEPKRQKCGAPDYILESKDVPVGYIEAKDIGVSLDKVEKSDQMDRYLNSLDNLILTDYLEFRFFRRGKKIGAVKLASVKGGRIQAEKSAFGAFADYYKDFSSYKTQSITSPKALAEIMARKASLVKDVFANILSDDTPSGLNDQYDAFRQILLHTVTKEEFADIYAETLAYGLFTARLHDTTPDTFSREEAYRLIPHSNPFLKELFTYVGTKLDSRAEWIVDELCDVFRATDVQKMLSSFNRGTGRDDPFLHFYETFLGQYNPEKKKSRGVWYTPEPVVKFIVRAIDDVLINDFGLKNGLGNTETTKIKVEAQGGSKRSRSSSTVKVDKIVHKVQILDVATGTGTFLSEVILQIYQKFKSQQGTWSKYVEDQLIPRLHGFELLMASYSMCHMKLELLLQETGYKPKAAIQPRLNVYLTNSLQKYDDELDKLPLIEWFSRESNEASYIKKYSPIMVAIGNPPYSGLSSNMDELLVDIEEYKFVDGIHFGEKKHWLHDDYVKFIRLGEFYIEKNGEGILGYITNHSYLDNPTFRGMRWHLLKTFDVIRVIDLHGNAKKLERSPDGTPDKNVFDIQQGVSIIIATKKKGKSSSKLASVYHSELWGSRESKYEFLNETRIADVEWLELAPQKPFYFFVPKDMQGSQQYGKGFALDDLFRLYGVGIVTARDKFVVDIEGAKLLKRMREAAKLPTEDARQEYGLRKDVDSWKVSLAQEELRRTGPSSANVLQIDYRPFDTRNIYYTERSNGILARPNHKIMKHFIGVDNVGMMVSKQQKASGFTHVLAHKKILESSFVSNRTSEIGYTFPLYLYENNGLAQTKEPNFHSGVWGKIVKIVGSFAENPIHVYDYVYAVLHANSYRIGYAEFLKSNFPRVPFPKNKEYFRKLAEKGGLLRRLHLLEGLEDFQSNIASFPVDGDDIVSRWDYHEEKMWINSTQYFDKVPPEAASFVIGAYEPATKWLKDRRGVALSLADIQHYQSLIYVLAETAELMIEIDELFLS</sequence>
<keyword evidence="5" id="KW-0949">S-adenosyl-L-methionine</keyword>
<comment type="similarity">
    <text evidence="1">Belongs to the N(4)/N(6)-methyltransferase family.</text>
</comment>
<dbReference type="AlphaFoldDB" id="A0A2N9AWQ2"/>
<dbReference type="InterPro" id="IPR029063">
    <property type="entry name" value="SAM-dependent_MTases_sf"/>
</dbReference>
<dbReference type="GO" id="GO:0032259">
    <property type="term" value="P:methylation"/>
    <property type="evidence" value="ECO:0007669"/>
    <property type="project" value="UniProtKB-KW"/>
</dbReference>
<protein>
    <recommendedName>
        <fullName evidence="2">site-specific DNA-methyltransferase (adenine-specific)</fullName>
        <ecNumber evidence="2">2.1.1.72</ecNumber>
    </recommendedName>
</protein>
<feature type="domain" description="Type ISP restriction-modification enzyme LLaBIII C-terminal specificity" evidence="9">
    <location>
        <begin position="696"/>
        <end position="1031"/>
    </location>
</feature>
<evidence type="ECO:0000256" key="1">
    <source>
        <dbReference type="ARBA" id="ARBA00006594"/>
    </source>
</evidence>
<evidence type="ECO:0000259" key="8">
    <source>
        <dbReference type="Pfam" id="PF07669"/>
    </source>
</evidence>
<dbReference type="Pfam" id="PF18135">
    <property type="entry name" value="Type_ISP_C"/>
    <property type="match status" value="1"/>
</dbReference>
<name>A0A2N9AWQ2_METEX</name>
<evidence type="ECO:0000313" key="10">
    <source>
        <dbReference type="EMBL" id="SOR31759.1"/>
    </source>
</evidence>
<dbReference type="SUPFAM" id="SSF53335">
    <property type="entry name" value="S-adenosyl-L-methionine-dependent methyltransferases"/>
    <property type="match status" value="1"/>
</dbReference>
<gene>
    <name evidence="10" type="ORF">TK0001_5183</name>
</gene>
<dbReference type="InterPro" id="IPR003356">
    <property type="entry name" value="DNA_methylase_A-5"/>
</dbReference>
<evidence type="ECO:0000256" key="4">
    <source>
        <dbReference type="ARBA" id="ARBA00022679"/>
    </source>
</evidence>
<dbReference type="GO" id="GO:0009007">
    <property type="term" value="F:site-specific DNA-methyltransferase (adenine-specific) activity"/>
    <property type="evidence" value="ECO:0007669"/>
    <property type="project" value="UniProtKB-EC"/>
</dbReference>
<dbReference type="InterPro" id="IPR050953">
    <property type="entry name" value="N4_N6_ade-DNA_methylase"/>
</dbReference>
<dbReference type="Pfam" id="PF02384">
    <property type="entry name" value="N6_Mtase"/>
    <property type="match status" value="1"/>
</dbReference>
<dbReference type="PANTHER" id="PTHR33841:SF1">
    <property type="entry name" value="DNA METHYLTRANSFERASE A"/>
    <property type="match status" value="1"/>
</dbReference>
<organism evidence="10 11">
    <name type="scientific">Methylorubrum extorquens</name>
    <name type="common">Methylobacterium dichloromethanicum</name>
    <name type="synonym">Methylobacterium extorquens</name>
    <dbReference type="NCBI Taxonomy" id="408"/>
    <lineage>
        <taxon>Bacteria</taxon>
        <taxon>Pseudomonadati</taxon>
        <taxon>Pseudomonadota</taxon>
        <taxon>Alphaproteobacteria</taxon>
        <taxon>Hyphomicrobiales</taxon>
        <taxon>Methylobacteriaceae</taxon>
        <taxon>Methylorubrum</taxon>
    </lineage>
</organism>
<dbReference type="Gene3D" id="3.40.50.150">
    <property type="entry name" value="Vaccinia Virus protein VP39"/>
    <property type="match status" value="1"/>
</dbReference>
<accession>A0A2N9AWQ2</accession>
<evidence type="ECO:0000256" key="6">
    <source>
        <dbReference type="ARBA" id="ARBA00047942"/>
    </source>
</evidence>
<dbReference type="InterPro" id="IPR041635">
    <property type="entry name" value="Type_ISP_LLaBIII_C"/>
</dbReference>
<dbReference type="InterPro" id="IPR011639">
    <property type="entry name" value="MethylTrfase_TaqI-like_dom"/>
</dbReference>
<dbReference type="PRINTS" id="PR00507">
    <property type="entry name" value="N12N6MTFRASE"/>
</dbReference>
<keyword evidence="4 10" id="KW-0808">Transferase</keyword>
<dbReference type="GO" id="GO:0008170">
    <property type="term" value="F:N-methyltransferase activity"/>
    <property type="evidence" value="ECO:0007669"/>
    <property type="project" value="InterPro"/>
</dbReference>
<dbReference type="GO" id="GO:0006304">
    <property type="term" value="P:DNA modification"/>
    <property type="evidence" value="ECO:0007669"/>
    <property type="project" value="InterPro"/>
</dbReference>
<evidence type="ECO:0000256" key="3">
    <source>
        <dbReference type="ARBA" id="ARBA00022603"/>
    </source>
</evidence>
<evidence type="ECO:0000313" key="11">
    <source>
        <dbReference type="Proteomes" id="UP000233769"/>
    </source>
</evidence>
<dbReference type="EC" id="2.1.1.72" evidence="2"/>
<feature type="domain" description="DNA methylase adenine-specific" evidence="7">
    <location>
        <begin position="291"/>
        <end position="332"/>
    </location>
</feature>
<dbReference type="Proteomes" id="UP000233769">
    <property type="component" value="Chromosome tk0001"/>
</dbReference>
<evidence type="ECO:0000259" key="7">
    <source>
        <dbReference type="Pfam" id="PF02384"/>
    </source>
</evidence>
<feature type="domain" description="Type II methyltransferase M.TaqI-like" evidence="8">
    <location>
        <begin position="492"/>
        <end position="596"/>
    </location>
</feature>
<reference evidence="11" key="1">
    <citation type="submission" date="2017-10" db="EMBL/GenBank/DDBJ databases">
        <authorList>
            <person name="Regsiter A."/>
            <person name="William W."/>
        </authorList>
    </citation>
    <scope>NUCLEOTIDE SEQUENCE [LARGE SCALE GENOMIC DNA]</scope>
</reference>
<evidence type="ECO:0000256" key="5">
    <source>
        <dbReference type="ARBA" id="ARBA00022691"/>
    </source>
</evidence>
<dbReference type="Pfam" id="PF07669">
    <property type="entry name" value="Eco57I"/>
    <property type="match status" value="1"/>
</dbReference>
<proteinExistence type="inferred from homology"/>
<comment type="catalytic activity">
    <reaction evidence="6">
        <text>a 2'-deoxyadenosine in DNA + S-adenosyl-L-methionine = an N(6)-methyl-2'-deoxyadenosine in DNA + S-adenosyl-L-homocysteine + H(+)</text>
        <dbReference type="Rhea" id="RHEA:15197"/>
        <dbReference type="Rhea" id="RHEA-COMP:12418"/>
        <dbReference type="Rhea" id="RHEA-COMP:12419"/>
        <dbReference type="ChEBI" id="CHEBI:15378"/>
        <dbReference type="ChEBI" id="CHEBI:57856"/>
        <dbReference type="ChEBI" id="CHEBI:59789"/>
        <dbReference type="ChEBI" id="CHEBI:90615"/>
        <dbReference type="ChEBI" id="CHEBI:90616"/>
        <dbReference type="EC" id="2.1.1.72"/>
    </reaction>
</comment>
<dbReference type="PANTHER" id="PTHR33841">
    <property type="entry name" value="DNA METHYLTRANSFERASE YEEA-RELATED"/>
    <property type="match status" value="1"/>
</dbReference>
<dbReference type="EMBL" id="LT962688">
    <property type="protein sequence ID" value="SOR31759.1"/>
    <property type="molecule type" value="Genomic_DNA"/>
</dbReference>
<evidence type="ECO:0000259" key="9">
    <source>
        <dbReference type="Pfam" id="PF18135"/>
    </source>
</evidence>